<keyword evidence="3" id="KW-1185">Reference proteome</keyword>
<dbReference type="EMBL" id="JAHIBW010000031">
    <property type="protein sequence ID" value="KAG7295353.1"/>
    <property type="molecule type" value="Genomic_DNA"/>
</dbReference>
<organism evidence="2 3">
    <name type="scientific">Plutella xylostella</name>
    <name type="common">Diamondback moth</name>
    <name type="synonym">Plutella maculipennis</name>
    <dbReference type="NCBI Taxonomy" id="51655"/>
    <lineage>
        <taxon>Eukaryota</taxon>
        <taxon>Metazoa</taxon>
        <taxon>Ecdysozoa</taxon>
        <taxon>Arthropoda</taxon>
        <taxon>Hexapoda</taxon>
        <taxon>Insecta</taxon>
        <taxon>Pterygota</taxon>
        <taxon>Neoptera</taxon>
        <taxon>Endopterygota</taxon>
        <taxon>Lepidoptera</taxon>
        <taxon>Glossata</taxon>
        <taxon>Ditrysia</taxon>
        <taxon>Yponomeutoidea</taxon>
        <taxon>Plutellidae</taxon>
        <taxon>Plutella</taxon>
    </lineage>
</organism>
<gene>
    <name evidence="2" type="ORF">JYU34_022385</name>
</gene>
<comment type="caution">
    <text evidence="2">The sequence shown here is derived from an EMBL/GenBank/DDBJ whole genome shotgun (WGS) entry which is preliminary data.</text>
</comment>
<feature type="compositionally biased region" description="Basic residues" evidence="1">
    <location>
        <begin position="56"/>
        <end position="66"/>
    </location>
</feature>
<protein>
    <submittedName>
        <fullName evidence="2">Uncharacterized protein</fullName>
    </submittedName>
</protein>
<reference evidence="2 3" key="1">
    <citation type="submission" date="2021-06" db="EMBL/GenBank/DDBJ databases">
        <title>A haploid diamondback moth (Plutella xylostella L.) genome assembly resolves 31 chromosomes and identifies a diamide resistance mutation.</title>
        <authorList>
            <person name="Ward C.M."/>
            <person name="Perry K.D."/>
            <person name="Baker G."/>
            <person name="Powis K."/>
            <person name="Heckel D.G."/>
            <person name="Baxter S.W."/>
        </authorList>
    </citation>
    <scope>NUCLEOTIDE SEQUENCE [LARGE SCALE GENOMIC DNA]</scope>
    <source>
        <strain evidence="2 3">LV</strain>
        <tissue evidence="2">Single pupa</tissue>
    </source>
</reference>
<feature type="compositionally biased region" description="Basic and acidic residues" evidence="1">
    <location>
        <begin position="10"/>
        <end position="23"/>
    </location>
</feature>
<feature type="region of interest" description="Disordered" evidence="1">
    <location>
        <begin position="9"/>
        <end position="88"/>
    </location>
</feature>
<evidence type="ECO:0000313" key="2">
    <source>
        <dbReference type="EMBL" id="KAG7295353.1"/>
    </source>
</evidence>
<dbReference type="Proteomes" id="UP000823941">
    <property type="component" value="Chromosome 31"/>
</dbReference>
<sequence length="88" mass="9515">MLFLIQNQYGRDRRDCRDRRDGRALNQPAPGPLGDPNRPLFAPKRPGRRLVDAARKGARGKAKGKGKGNANGDSADASDAAVTDTWSV</sequence>
<accession>A0ABQ7PRC2</accession>
<proteinExistence type="predicted"/>
<name>A0ABQ7PRC2_PLUXY</name>
<feature type="compositionally biased region" description="Low complexity" evidence="1">
    <location>
        <begin position="68"/>
        <end position="81"/>
    </location>
</feature>
<evidence type="ECO:0000256" key="1">
    <source>
        <dbReference type="SAM" id="MobiDB-lite"/>
    </source>
</evidence>
<evidence type="ECO:0000313" key="3">
    <source>
        <dbReference type="Proteomes" id="UP000823941"/>
    </source>
</evidence>